<keyword evidence="2" id="KW-1185">Reference proteome</keyword>
<proteinExistence type="predicted"/>
<evidence type="ECO:0000313" key="1">
    <source>
        <dbReference type="EMBL" id="MFE4107385.1"/>
    </source>
</evidence>
<evidence type="ECO:0000313" key="2">
    <source>
        <dbReference type="Proteomes" id="UP001600165"/>
    </source>
</evidence>
<sequence length="55" mass="6213">MNYSLPLGIVKTSKGGLAARKGTVRLLSDRRDKPQLRYLNTVTQLTQPNHLHKVQ</sequence>
<dbReference type="RefSeq" id="WP_377966046.1">
    <property type="nucleotide sequence ID" value="NZ_JBHZOL010000086.1"/>
</dbReference>
<protein>
    <submittedName>
        <fullName evidence="1">Uncharacterized protein</fullName>
    </submittedName>
</protein>
<reference evidence="1 2" key="1">
    <citation type="submission" date="2024-10" db="EMBL/GenBank/DDBJ databases">
        <authorList>
            <person name="Ratan Roy A."/>
            <person name="Morales Sandoval P.H."/>
            <person name="De Los Santos Villalobos S."/>
            <person name="Chakraborty S."/>
            <person name="Mukherjee J."/>
        </authorList>
    </citation>
    <scope>NUCLEOTIDE SEQUENCE [LARGE SCALE GENOMIC DNA]</scope>
    <source>
        <strain evidence="1 2">S1</strain>
    </source>
</reference>
<name>A0ABW6IIE5_9CYAN</name>
<organism evidence="1 2">
    <name type="scientific">Almyronema epifaneia S1</name>
    <dbReference type="NCBI Taxonomy" id="2991925"/>
    <lineage>
        <taxon>Bacteria</taxon>
        <taxon>Bacillati</taxon>
        <taxon>Cyanobacteriota</taxon>
        <taxon>Cyanophyceae</taxon>
        <taxon>Nodosilineales</taxon>
        <taxon>Nodosilineaceae</taxon>
        <taxon>Almyronema</taxon>
        <taxon>Almyronema epifaneia</taxon>
    </lineage>
</organism>
<accession>A0ABW6IIE5</accession>
<dbReference type="EMBL" id="JBHZOL010000086">
    <property type="protein sequence ID" value="MFE4107385.1"/>
    <property type="molecule type" value="Genomic_DNA"/>
</dbReference>
<comment type="caution">
    <text evidence="1">The sequence shown here is derived from an EMBL/GenBank/DDBJ whole genome shotgun (WGS) entry which is preliminary data.</text>
</comment>
<dbReference type="Proteomes" id="UP001600165">
    <property type="component" value="Unassembled WGS sequence"/>
</dbReference>
<gene>
    <name evidence="1" type="ORF">ACFVKH_13920</name>
</gene>